<feature type="domain" description="PAS" evidence="1">
    <location>
        <begin position="34"/>
        <end position="77"/>
    </location>
</feature>
<organism evidence="2 3">
    <name type="scientific">Blepharisma stoltei</name>
    <dbReference type="NCBI Taxonomy" id="1481888"/>
    <lineage>
        <taxon>Eukaryota</taxon>
        <taxon>Sar</taxon>
        <taxon>Alveolata</taxon>
        <taxon>Ciliophora</taxon>
        <taxon>Postciliodesmatophora</taxon>
        <taxon>Heterotrichea</taxon>
        <taxon>Heterotrichida</taxon>
        <taxon>Blepharismidae</taxon>
        <taxon>Blepharisma</taxon>
    </lineage>
</organism>
<dbReference type="PROSITE" id="PS50112">
    <property type="entry name" value="PAS"/>
    <property type="match status" value="1"/>
</dbReference>
<keyword evidence="3" id="KW-1185">Reference proteome</keyword>
<sequence length="143" mass="16674">MPHLITICILYLYNLNSYYISAKSFERFLSKKSAEERLNVVINLFTDGILIISENNQILYSNAHFNDLLGCSQNEILTILETIEYSQGRKYTTLTPSNYLIDDINWISTLQVNQEICFGLSNVRGNNLEWKERKCYGMKRKLC</sequence>
<dbReference type="AlphaFoldDB" id="A0AAU9JR74"/>
<evidence type="ECO:0000259" key="1">
    <source>
        <dbReference type="PROSITE" id="PS50112"/>
    </source>
</evidence>
<reference evidence="2" key="1">
    <citation type="submission" date="2021-09" db="EMBL/GenBank/DDBJ databases">
        <authorList>
            <consortium name="AG Swart"/>
            <person name="Singh M."/>
            <person name="Singh A."/>
            <person name="Seah K."/>
            <person name="Emmerich C."/>
        </authorList>
    </citation>
    <scope>NUCLEOTIDE SEQUENCE</scope>
    <source>
        <strain evidence="2">ATCC30299</strain>
    </source>
</reference>
<evidence type="ECO:0000313" key="3">
    <source>
        <dbReference type="Proteomes" id="UP001162131"/>
    </source>
</evidence>
<name>A0AAU9JR74_9CILI</name>
<protein>
    <recommendedName>
        <fullName evidence="1">PAS domain-containing protein</fullName>
    </recommendedName>
</protein>
<accession>A0AAU9JR74</accession>
<comment type="caution">
    <text evidence="2">The sequence shown here is derived from an EMBL/GenBank/DDBJ whole genome shotgun (WGS) entry which is preliminary data.</text>
</comment>
<dbReference type="Gene3D" id="3.30.450.20">
    <property type="entry name" value="PAS domain"/>
    <property type="match status" value="1"/>
</dbReference>
<dbReference type="InterPro" id="IPR000014">
    <property type="entry name" value="PAS"/>
</dbReference>
<dbReference type="InterPro" id="IPR035965">
    <property type="entry name" value="PAS-like_dom_sf"/>
</dbReference>
<dbReference type="Proteomes" id="UP001162131">
    <property type="component" value="Unassembled WGS sequence"/>
</dbReference>
<dbReference type="EMBL" id="CAJZBQ010000034">
    <property type="protein sequence ID" value="CAG9323384.1"/>
    <property type="molecule type" value="Genomic_DNA"/>
</dbReference>
<evidence type="ECO:0000313" key="2">
    <source>
        <dbReference type="EMBL" id="CAG9323384.1"/>
    </source>
</evidence>
<dbReference type="SUPFAM" id="SSF55785">
    <property type="entry name" value="PYP-like sensor domain (PAS domain)"/>
    <property type="match status" value="1"/>
</dbReference>
<proteinExistence type="predicted"/>
<gene>
    <name evidence="2" type="ORF">BSTOLATCC_MIC34034</name>
</gene>